<dbReference type="GO" id="GO:0031410">
    <property type="term" value="C:cytoplasmic vesicle"/>
    <property type="evidence" value="ECO:0007669"/>
    <property type="project" value="UniProtKB-SubCell"/>
</dbReference>
<keyword evidence="5" id="KW-0217">Developmental protein</keyword>
<comment type="subcellular location">
    <subcellularLocation>
        <location evidence="2">Cell projection</location>
        <location evidence="2">Axon</location>
    </subcellularLocation>
    <subcellularLocation>
        <location evidence="1">Cell projection</location>
        <location evidence="1">Dendrite</location>
    </subcellularLocation>
    <subcellularLocation>
        <location evidence="3">Cytoplasmic vesicle</location>
    </subcellularLocation>
</comment>
<keyword evidence="9" id="KW-0968">Cytoplasmic vesicle</keyword>
<evidence type="ECO:0000256" key="4">
    <source>
        <dbReference type="ARBA" id="ARBA00010640"/>
    </source>
</evidence>
<evidence type="ECO:0000256" key="6">
    <source>
        <dbReference type="ARBA" id="ARBA00022902"/>
    </source>
</evidence>
<sequence>MLALSGSVSCWHTFTLESPPLSPRCGMGSVGSLVERPDVSPTKGNRAVPQVRPKHSNGLLKKGFTQRELLNYLNINRWVLMRKKFPRRNSKQQVFEGEKVCKARLRSSAFKPVTPKNFSSMQNLYPSSKSEDVDHGLSNGLNRAYAHVPKAVSTSSSSSSPSRHGGPTASMGHINTIGSLDRTSLGMKAVGSGGMPIGEMACRSMATLSRIAPYSAEAPPPYEWTLSLSVEEVVRDLEERLVEKEHELKQMKRNLDESEGAIAQVFEGKQRLWEKEVEELKRLYAAKLRQVSQHAQRSQRSLQLQLFKVQQEKNRLQEELDGMRKEMCREAGAVPRQTSPTLEETQWEMIGLFSVLTFQCLNPKIRSFQ</sequence>
<keyword evidence="8" id="KW-0966">Cell projection</keyword>
<accession>A0A3Q4MV57</accession>
<feature type="coiled-coil region" evidence="10">
    <location>
        <begin position="227"/>
        <end position="261"/>
    </location>
</feature>
<protein>
    <submittedName>
        <fullName evidence="12">NEDD4 binding protein 3</fullName>
    </submittedName>
</protein>
<evidence type="ECO:0000256" key="10">
    <source>
        <dbReference type="SAM" id="Coils"/>
    </source>
</evidence>
<keyword evidence="6" id="KW-0524">Neurogenesis</keyword>
<keyword evidence="13" id="KW-1185">Reference proteome</keyword>
<evidence type="ECO:0000313" key="12">
    <source>
        <dbReference type="Ensembl" id="ENSNBRP00000020224.1"/>
    </source>
</evidence>
<feature type="region of interest" description="Disordered" evidence="11">
    <location>
        <begin position="33"/>
        <end position="58"/>
    </location>
</feature>
<dbReference type="GO" id="GO:0030424">
    <property type="term" value="C:axon"/>
    <property type="evidence" value="ECO:0007669"/>
    <property type="project" value="UniProtKB-SubCell"/>
</dbReference>
<evidence type="ECO:0000256" key="11">
    <source>
        <dbReference type="SAM" id="MobiDB-lite"/>
    </source>
</evidence>
<evidence type="ECO:0000256" key="9">
    <source>
        <dbReference type="ARBA" id="ARBA00023329"/>
    </source>
</evidence>
<dbReference type="Ensembl" id="ENSNBRT00000020766.1">
    <property type="protein sequence ID" value="ENSNBRP00000020224.1"/>
    <property type="gene ID" value="ENSNBRG00000015560.1"/>
</dbReference>
<dbReference type="Bgee" id="ENSNBRG00000015560">
    <property type="expression patterns" value="Expressed in brain and 3 other cell types or tissues"/>
</dbReference>
<feature type="region of interest" description="Disordered" evidence="11">
    <location>
        <begin position="150"/>
        <end position="173"/>
    </location>
</feature>
<dbReference type="PANTHER" id="PTHR32274">
    <property type="entry name" value="NEDD4-BINDING PROTEIN 3"/>
    <property type="match status" value="1"/>
</dbReference>
<dbReference type="PANTHER" id="PTHR32274:SF1">
    <property type="entry name" value="NEDD4-BINDING PROTEIN 3"/>
    <property type="match status" value="1"/>
</dbReference>
<feature type="compositionally biased region" description="Low complexity" evidence="11">
    <location>
        <begin position="153"/>
        <end position="162"/>
    </location>
</feature>
<dbReference type="Proteomes" id="UP000261580">
    <property type="component" value="Unassembled WGS sequence"/>
</dbReference>
<keyword evidence="7 10" id="KW-0175">Coiled coil</keyword>
<dbReference type="GeneTree" id="ENSGT00940000158603"/>
<evidence type="ECO:0000256" key="7">
    <source>
        <dbReference type="ARBA" id="ARBA00023054"/>
    </source>
</evidence>
<dbReference type="InterPro" id="IPR033571">
    <property type="entry name" value="N4BP3"/>
</dbReference>
<dbReference type="GO" id="GO:0030425">
    <property type="term" value="C:dendrite"/>
    <property type="evidence" value="ECO:0007669"/>
    <property type="project" value="UniProtKB-SubCell"/>
</dbReference>
<evidence type="ECO:0000256" key="3">
    <source>
        <dbReference type="ARBA" id="ARBA00004541"/>
    </source>
</evidence>
<comment type="similarity">
    <text evidence="4">Belongs to the N4BP3 family.</text>
</comment>
<evidence type="ECO:0000313" key="13">
    <source>
        <dbReference type="Proteomes" id="UP000261580"/>
    </source>
</evidence>
<dbReference type="AlphaFoldDB" id="A0A3Q4MV57"/>
<evidence type="ECO:0000256" key="1">
    <source>
        <dbReference type="ARBA" id="ARBA00004279"/>
    </source>
</evidence>
<reference evidence="12" key="1">
    <citation type="submission" date="2025-08" db="UniProtKB">
        <authorList>
            <consortium name="Ensembl"/>
        </authorList>
    </citation>
    <scope>IDENTIFICATION</scope>
</reference>
<proteinExistence type="inferred from homology"/>
<name>A0A3Q4MV57_NEOBR</name>
<feature type="coiled-coil region" evidence="10">
    <location>
        <begin position="299"/>
        <end position="326"/>
    </location>
</feature>
<dbReference type="GO" id="GO:0007399">
    <property type="term" value="P:nervous system development"/>
    <property type="evidence" value="ECO:0007669"/>
    <property type="project" value="UniProtKB-KW"/>
</dbReference>
<evidence type="ECO:0000256" key="8">
    <source>
        <dbReference type="ARBA" id="ARBA00023273"/>
    </source>
</evidence>
<organism evidence="12 13">
    <name type="scientific">Neolamprologus brichardi</name>
    <name type="common">Fairy cichlid</name>
    <name type="synonym">Lamprologus brichardi</name>
    <dbReference type="NCBI Taxonomy" id="32507"/>
    <lineage>
        <taxon>Eukaryota</taxon>
        <taxon>Metazoa</taxon>
        <taxon>Chordata</taxon>
        <taxon>Craniata</taxon>
        <taxon>Vertebrata</taxon>
        <taxon>Euteleostomi</taxon>
        <taxon>Actinopterygii</taxon>
        <taxon>Neopterygii</taxon>
        <taxon>Teleostei</taxon>
        <taxon>Neoteleostei</taxon>
        <taxon>Acanthomorphata</taxon>
        <taxon>Ovalentaria</taxon>
        <taxon>Cichlomorphae</taxon>
        <taxon>Cichliformes</taxon>
        <taxon>Cichlidae</taxon>
        <taxon>African cichlids</taxon>
        <taxon>Pseudocrenilabrinae</taxon>
        <taxon>Lamprologini</taxon>
        <taxon>Neolamprologus</taxon>
    </lineage>
</organism>
<reference evidence="12" key="2">
    <citation type="submission" date="2025-09" db="UniProtKB">
        <authorList>
            <consortium name="Ensembl"/>
        </authorList>
    </citation>
    <scope>IDENTIFICATION</scope>
</reference>
<evidence type="ECO:0000256" key="2">
    <source>
        <dbReference type="ARBA" id="ARBA00004489"/>
    </source>
</evidence>
<evidence type="ECO:0000256" key="5">
    <source>
        <dbReference type="ARBA" id="ARBA00022473"/>
    </source>
</evidence>